<keyword evidence="5" id="KW-1185">Reference proteome</keyword>
<feature type="compositionally biased region" description="Acidic residues" evidence="1">
    <location>
        <begin position="203"/>
        <end position="216"/>
    </location>
</feature>
<feature type="domain" description="Fe-S metabolism associated" evidence="3">
    <location>
        <begin position="73"/>
        <end position="193"/>
    </location>
</feature>
<reference evidence="4" key="1">
    <citation type="submission" date="2020-06" db="EMBL/GenBank/DDBJ databases">
        <authorList>
            <consortium name="Plant Systems Biology data submission"/>
        </authorList>
    </citation>
    <scope>NUCLEOTIDE SEQUENCE</scope>
    <source>
        <strain evidence="4">D6</strain>
    </source>
</reference>
<feature type="chain" id="PRO_5040106252" evidence="2">
    <location>
        <begin position="23"/>
        <end position="309"/>
    </location>
</feature>
<dbReference type="OrthoDB" id="411584at2759"/>
<dbReference type="EMBL" id="CAICTM010000012">
    <property type="protein sequence ID" value="CAB9496982.1"/>
    <property type="molecule type" value="Genomic_DNA"/>
</dbReference>
<dbReference type="Pfam" id="PF01722">
    <property type="entry name" value="BolA"/>
    <property type="match status" value="1"/>
</dbReference>
<proteinExistence type="predicted"/>
<comment type="caution">
    <text evidence="4">The sequence shown here is derived from an EMBL/GenBank/DDBJ whole genome shotgun (WGS) entry which is preliminary data.</text>
</comment>
<organism evidence="4 5">
    <name type="scientific">Seminavis robusta</name>
    <dbReference type="NCBI Taxonomy" id="568900"/>
    <lineage>
        <taxon>Eukaryota</taxon>
        <taxon>Sar</taxon>
        <taxon>Stramenopiles</taxon>
        <taxon>Ochrophyta</taxon>
        <taxon>Bacillariophyta</taxon>
        <taxon>Bacillariophyceae</taxon>
        <taxon>Bacillariophycidae</taxon>
        <taxon>Naviculales</taxon>
        <taxon>Naviculaceae</taxon>
        <taxon>Seminavis</taxon>
    </lineage>
</organism>
<evidence type="ECO:0000259" key="3">
    <source>
        <dbReference type="Pfam" id="PF02657"/>
    </source>
</evidence>
<feature type="signal peptide" evidence="2">
    <location>
        <begin position="1"/>
        <end position="22"/>
    </location>
</feature>
<dbReference type="AlphaFoldDB" id="A0A9N8D5S6"/>
<dbReference type="PANTHER" id="PTHR46230:SF3">
    <property type="entry name" value="SUFE-LIKE PROTEIN 1, CHLOROPLASTIC_MITOCHONDRIAL"/>
    <property type="match status" value="1"/>
</dbReference>
<dbReference type="InterPro" id="IPR036065">
    <property type="entry name" value="BolA-like_sf"/>
</dbReference>
<dbReference type="Gene3D" id="3.30.300.90">
    <property type="entry name" value="BolA-like"/>
    <property type="match status" value="1"/>
</dbReference>
<dbReference type="InterPro" id="IPR003808">
    <property type="entry name" value="Fe-S_metab-assoc_dom"/>
</dbReference>
<evidence type="ECO:0000313" key="4">
    <source>
        <dbReference type="EMBL" id="CAB9496982.1"/>
    </source>
</evidence>
<dbReference type="Pfam" id="PF02657">
    <property type="entry name" value="SufE"/>
    <property type="match status" value="1"/>
</dbReference>
<dbReference type="InterPro" id="IPR002634">
    <property type="entry name" value="BolA"/>
</dbReference>
<dbReference type="Proteomes" id="UP001153069">
    <property type="component" value="Unassembled WGS sequence"/>
</dbReference>
<keyword evidence="2" id="KW-0732">Signal</keyword>
<gene>
    <name evidence="4" type="ORF">SEMRO_12_G009410.1</name>
</gene>
<name>A0A9N8D5S6_9STRA</name>
<sequence length="309" mass="33205">MKLSRFATLAFLSLISVESSTAFAPPSSIRQTVVRTQYSSTLPSASEASTDATGVNSSDDPLGLTAELRRLTDAFQNIGDDKLRYKQLLYMASNGLDDMPEELKVEENKVLGCLSTVHVHATLDKNDLVQFTGDSDGLLTKGLVALLVRGLSGSTADDIQMVDPSFIQTAGIAQSLTPGRNNGFLNMLALMKKKALEATTDTAAEETDESVDDGPVDDSRPMYNGIVSKLQALKPTQLDLVDNSHEHAGHAGNTGNGSESHFQLSIVADAFDGLNLVKRHQLIYMMLGDLMPQIHALQIQAQTPEEAGN</sequence>
<dbReference type="Gene3D" id="3.90.1010.10">
    <property type="match status" value="1"/>
</dbReference>
<feature type="region of interest" description="Disordered" evidence="1">
    <location>
        <begin position="200"/>
        <end position="219"/>
    </location>
</feature>
<dbReference type="PANTHER" id="PTHR46230">
    <property type="match status" value="1"/>
</dbReference>
<evidence type="ECO:0000313" key="5">
    <source>
        <dbReference type="Proteomes" id="UP001153069"/>
    </source>
</evidence>
<protein>
    <submittedName>
        <fullName evidence="4">SufE-like protein 1, chloroplastic/mitochondrial</fullName>
    </submittedName>
</protein>
<dbReference type="SUPFAM" id="SSF82649">
    <property type="entry name" value="SufE/NifU"/>
    <property type="match status" value="1"/>
</dbReference>
<dbReference type="GO" id="GO:0016226">
    <property type="term" value="P:iron-sulfur cluster assembly"/>
    <property type="evidence" value="ECO:0007669"/>
    <property type="project" value="TreeGrafter"/>
</dbReference>
<evidence type="ECO:0000256" key="2">
    <source>
        <dbReference type="SAM" id="SignalP"/>
    </source>
</evidence>
<evidence type="ECO:0000256" key="1">
    <source>
        <dbReference type="SAM" id="MobiDB-lite"/>
    </source>
</evidence>
<accession>A0A9N8D5S6</accession>
<dbReference type="SUPFAM" id="SSF82657">
    <property type="entry name" value="BolA-like"/>
    <property type="match status" value="1"/>
</dbReference>